<accession>A0A151J024</accession>
<organism evidence="3 4">
    <name type="scientific">Trachymyrmex cornetzi</name>
    <dbReference type="NCBI Taxonomy" id="471704"/>
    <lineage>
        <taxon>Eukaryota</taxon>
        <taxon>Metazoa</taxon>
        <taxon>Ecdysozoa</taxon>
        <taxon>Arthropoda</taxon>
        <taxon>Hexapoda</taxon>
        <taxon>Insecta</taxon>
        <taxon>Pterygota</taxon>
        <taxon>Neoptera</taxon>
        <taxon>Endopterygota</taxon>
        <taxon>Hymenoptera</taxon>
        <taxon>Apocrita</taxon>
        <taxon>Aculeata</taxon>
        <taxon>Formicoidea</taxon>
        <taxon>Formicidae</taxon>
        <taxon>Myrmicinae</taxon>
        <taxon>Trachymyrmex</taxon>
    </lineage>
</organism>
<evidence type="ECO:0000259" key="2">
    <source>
        <dbReference type="PROSITE" id="PS50948"/>
    </source>
</evidence>
<dbReference type="STRING" id="471704.A0A151J024"/>
<dbReference type="EMBL" id="KQ980658">
    <property type="protein sequence ID" value="KYN14757.1"/>
    <property type="molecule type" value="Genomic_DNA"/>
</dbReference>
<gene>
    <name evidence="3" type="ORF">ALC57_13033</name>
</gene>
<feature type="chain" id="PRO_5007582393" description="Apple domain-containing protein" evidence="1">
    <location>
        <begin position="24"/>
        <end position="533"/>
    </location>
</feature>
<protein>
    <recommendedName>
        <fullName evidence="2">Apple domain-containing protein</fullName>
    </recommendedName>
</protein>
<feature type="signal peptide" evidence="1">
    <location>
        <begin position="1"/>
        <end position="23"/>
    </location>
</feature>
<dbReference type="InterPro" id="IPR003609">
    <property type="entry name" value="Pan_app"/>
</dbReference>
<sequence>MGHQQGFLVFLIYLLRSCQVSHSIGLMIDNQLVIIANDCYTRIAIGSKLPDMDIFSNVAVGSISECEDECSKRRNSCNAFAFGISMKGNGTCALSVKMPKPEDLQSHADYDVYVRSQRSPHCEPDRLYKMGSGNIGQDRRNETMPSTTFGSGLLDSTMPNILSSSRTMGNTMPNINDPSYQRGYTPSFDDERRITDIVRNRNPISPTNNPFVTNNAKVDYNDLSIYSNRKSAFGQRTHSDPKYNRPDFHGSFKNPFNDVNHLNFGSDLDNDLHSYKSLSVHNGPFEVFSRPIFVYDGASKNRSPTDFGFWNAHDTTKHRVTNYFDQHRHQEFHNNVYKNPGIITKSKQNELDAGNYDIRKVSSRPTISNSYGFDNEARIPNKGFKDTSEFWNPKLTTMFRDFGTKITEKSKCKYLNSFSLMISHLFLCQHSFCCMLSARNVLAFDAILTLRETETRISVFNEAYTRKTGDTNLRTLVTAVNIAYVRCNLNFFMQQSHDCMMYARAAFHKLIITLLRKTTLFRYINSLFGHRIE</sequence>
<dbReference type="PROSITE" id="PS50948">
    <property type="entry name" value="PAN"/>
    <property type="match status" value="1"/>
</dbReference>
<evidence type="ECO:0000256" key="1">
    <source>
        <dbReference type="SAM" id="SignalP"/>
    </source>
</evidence>
<evidence type="ECO:0000313" key="4">
    <source>
        <dbReference type="Proteomes" id="UP000078492"/>
    </source>
</evidence>
<keyword evidence="1" id="KW-0732">Signal</keyword>
<name>A0A151J024_9HYME</name>
<keyword evidence="4" id="KW-1185">Reference proteome</keyword>
<dbReference type="Proteomes" id="UP000078492">
    <property type="component" value="Unassembled WGS sequence"/>
</dbReference>
<evidence type="ECO:0000313" key="3">
    <source>
        <dbReference type="EMBL" id="KYN14757.1"/>
    </source>
</evidence>
<feature type="domain" description="Apple" evidence="2">
    <location>
        <begin position="39"/>
        <end position="117"/>
    </location>
</feature>
<proteinExistence type="predicted"/>
<dbReference type="AlphaFoldDB" id="A0A151J024"/>
<reference evidence="3 4" key="1">
    <citation type="submission" date="2015-09" db="EMBL/GenBank/DDBJ databases">
        <title>Trachymyrmex cornetzi WGS genome.</title>
        <authorList>
            <person name="Nygaard S."/>
            <person name="Hu H."/>
            <person name="Boomsma J."/>
            <person name="Zhang G."/>
        </authorList>
    </citation>
    <scope>NUCLEOTIDE SEQUENCE [LARGE SCALE GENOMIC DNA]</scope>
    <source>
        <strain evidence="3">Tcor2-1</strain>
        <tissue evidence="3">Whole body</tissue>
    </source>
</reference>